<reference evidence="1" key="1">
    <citation type="journal article" date="2020" name="Nature">
        <title>Giant virus diversity and host interactions through global metagenomics.</title>
        <authorList>
            <person name="Schulz F."/>
            <person name="Roux S."/>
            <person name="Paez-Espino D."/>
            <person name="Jungbluth S."/>
            <person name="Walsh D.A."/>
            <person name="Denef V.J."/>
            <person name="McMahon K.D."/>
            <person name="Konstantinidis K.T."/>
            <person name="Eloe-Fadrosh E.A."/>
            <person name="Kyrpides N.C."/>
            <person name="Woyke T."/>
        </authorList>
    </citation>
    <scope>NUCLEOTIDE SEQUENCE</scope>
    <source>
        <strain evidence="1">GVMAG-M-3300020192-26</strain>
    </source>
</reference>
<organism evidence="1">
    <name type="scientific">viral metagenome</name>
    <dbReference type="NCBI Taxonomy" id="1070528"/>
    <lineage>
        <taxon>unclassified sequences</taxon>
        <taxon>metagenomes</taxon>
        <taxon>organismal metagenomes</taxon>
    </lineage>
</organism>
<dbReference type="AlphaFoldDB" id="A0A6C0CAF9"/>
<dbReference type="EMBL" id="MN739363">
    <property type="protein sequence ID" value="QHT01082.1"/>
    <property type="molecule type" value="Genomic_DNA"/>
</dbReference>
<protein>
    <submittedName>
        <fullName evidence="1">Uncharacterized protein</fullName>
    </submittedName>
</protein>
<proteinExistence type="predicted"/>
<evidence type="ECO:0000313" key="1">
    <source>
        <dbReference type="EMBL" id="QHT01082.1"/>
    </source>
</evidence>
<name>A0A6C0CAF9_9ZZZZ</name>
<accession>A0A6C0CAF9</accession>
<sequence length="502" mass="57034">MAQVQQGEKTVEEMARMFNKLNESGMLEKLLEEARKKKGEVNEDSKEVVNEEPKSEKIDGVLKIEQWSQSGDNIVKVMQLTSSEDFAKIYNAKDKDLFAFDILEAGKPCGIIIEKRIISSQKIHKNLPEITKIDLSQPNGIRVIKVEKGLDMELKKICLVAKVNEDLCQTMKFVTSIDKVPVQTCLVRNSDLETFSTIDFIHNLKKDSKDKFYVIDSWVMGDINEKVIISSTDIRNIRVSPADRSNDKAKDITITHAMMIDDNGLAVEKHVLAYNSALDPKQTSYCKAIRVGTALTDSSYPILINRTGSCRLRSPGCQHNKKGLLSTFILQDQSEYSAAHHQCVIDESVFDALTFITPKNKEPHKTEYNKIYHYHTNNKIEQILIITASQFEEINNNTNTKYKGACIMTYFNVTNSNISEEITLTHTNWMSEIPKLVPIFKFDIQEKSKWLKGYILNNAFGNLKKGDFTFESKPAVFMAVLLEGKYVDCLITKEQLEKITSA</sequence>